<dbReference type="PANTHER" id="PTHR16026:SF0">
    <property type="entry name" value="CARTILAGE ACIDIC PROTEIN 1"/>
    <property type="match status" value="1"/>
</dbReference>
<evidence type="ECO:0000313" key="3">
    <source>
        <dbReference type="EMBL" id="PKQ44897.1"/>
    </source>
</evidence>
<dbReference type="Gene3D" id="2.130.10.130">
    <property type="entry name" value="Integrin alpha, N-terminal"/>
    <property type="match status" value="2"/>
</dbReference>
<protein>
    <recommendedName>
        <fullName evidence="2">ASPIC/UnbV domain-containing protein</fullName>
    </recommendedName>
</protein>
<accession>A0A2N3HIW3</accession>
<dbReference type="InterPro" id="IPR027039">
    <property type="entry name" value="Crtac1"/>
</dbReference>
<evidence type="ECO:0000259" key="2">
    <source>
        <dbReference type="Pfam" id="PF07593"/>
    </source>
</evidence>
<gene>
    <name evidence="3" type="ORF">CSW08_10825</name>
</gene>
<dbReference type="SUPFAM" id="SSF69318">
    <property type="entry name" value="Integrin alpha N-terminal domain"/>
    <property type="match status" value="1"/>
</dbReference>
<sequence length="748" mass="83205">MNLIINFLSKMFKIQKYLLKILFLFLIISSCGKKETTMAELIKKTATEQFFAHENFYLSSARAAYFDSISKIAPANQKDGYNLKKGEALLYAGKTKEAIKVLEDLWGKSKKGSLRYNLDSNEEAKIGPLLALSYLRLGEQENCFHHHDASASCIIPIAPKGFHHVQEGSRKAILLYEDMLSYNSHDLTSRWLLNVAYMTLGEYPSGVPEKFLIPESVFQSEYPLKKFEDIAPKLGLNVNELSGGSVVDDFNNDNLLDVMASSWFPTHHLRYFVNNGDGSFTEKSETAGIMETGGGLNMVQADYNNDGFLDVLILRGAWMGASGKQPNSLLRNNGDNTFTDVTIEAGLLSFHPTQTAVWADFNNDGLIDLFIGNESDKDNIYPCELYMNNGDGTFSNDTINAGLTVSDAQNFYYVKGVTAADYNNDGWMDIYVSTLHSNSKNLLFMNKGEDKEGHITFNEVGANVGLDEKFSSFPTWSFDYNNDGWMDIFVAGYERGTSFPITDDIVREYLGEPYHAETMHLYKNNGGTFTDVANEVGLNRIGYAMGANYGDLDNDGYLDIYLSTGEVSFQSTIPNKVFRNNLGETFQDVTTVGGFGNIQKGHAVSFADIDNDGDQDIHVVMGGAFEGDIFFNSLFRNPYQNENKWVTFTLEGTKANRSAIGSKLEITVMENGKQRTIFNSISSGGSFGCSTLRAEIGLGKASKIIQLKIIWAGSGTQQVFENIKLNTFYKILEGNSQPQEIKLKPLNI</sequence>
<evidence type="ECO:0000256" key="1">
    <source>
        <dbReference type="ARBA" id="ARBA00022729"/>
    </source>
</evidence>
<dbReference type="InterPro" id="IPR011519">
    <property type="entry name" value="UnbV_ASPIC"/>
</dbReference>
<dbReference type="Pfam" id="PF13517">
    <property type="entry name" value="FG-GAP_3"/>
    <property type="match status" value="4"/>
</dbReference>
<organism evidence="3 4">
    <name type="scientific">Confluentibacter flavum</name>
    <dbReference type="NCBI Taxonomy" id="1909700"/>
    <lineage>
        <taxon>Bacteria</taxon>
        <taxon>Pseudomonadati</taxon>
        <taxon>Bacteroidota</taxon>
        <taxon>Flavobacteriia</taxon>
        <taxon>Flavobacteriales</taxon>
        <taxon>Flavobacteriaceae</taxon>
        <taxon>Confluentibacter</taxon>
    </lineage>
</organism>
<dbReference type="AlphaFoldDB" id="A0A2N3HIW3"/>
<dbReference type="InterPro" id="IPR013517">
    <property type="entry name" value="FG-GAP"/>
</dbReference>
<name>A0A2N3HIW3_9FLAO</name>
<dbReference type="Pfam" id="PF07593">
    <property type="entry name" value="UnbV_ASPIC"/>
    <property type="match status" value="1"/>
</dbReference>
<feature type="domain" description="ASPIC/UnbV" evidence="2">
    <location>
        <begin position="659"/>
        <end position="729"/>
    </location>
</feature>
<evidence type="ECO:0000313" key="4">
    <source>
        <dbReference type="Proteomes" id="UP000233435"/>
    </source>
</evidence>
<dbReference type="OrthoDB" id="9816120at2"/>
<proteinExistence type="predicted"/>
<comment type="caution">
    <text evidence="3">The sequence shown here is derived from an EMBL/GenBank/DDBJ whole genome shotgun (WGS) entry which is preliminary data.</text>
</comment>
<dbReference type="InterPro" id="IPR028994">
    <property type="entry name" value="Integrin_alpha_N"/>
</dbReference>
<keyword evidence="1" id="KW-0732">Signal</keyword>
<reference evidence="3 4" key="1">
    <citation type="submission" date="2017-12" db="EMBL/GenBank/DDBJ databases">
        <title>Confluentibacter flavum sp. nov., isolated from the saline lake.</title>
        <authorList>
            <person name="Yu L."/>
        </authorList>
    </citation>
    <scope>NUCLEOTIDE SEQUENCE [LARGE SCALE GENOMIC DNA]</scope>
    <source>
        <strain evidence="3 4">3B</strain>
    </source>
</reference>
<dbReference type="PANTHER" id="PTHR16026">
    <property type="entry name" value="CARTILAGE ACIDIC PROTEIN 1"/>
    <property type="match status" value="1"/>
</dbReference>
<keyword evidence="4" id="KW-1185">Reference proteome</keyword>
<dbReference type="EMBL" id="PJEO01000039">
    <property type="protein sequence ID" value="PKQ44897.1"/>
    <property type="molecule type" value="Genomic_DNA"/>
</dbReference>
<dbReference type="Proteomes" id="UP000233435">
    <property type="component" value="Unassembled WGS sequence"/>
</dbReference>